<organism evidence="5 6">
    <name type="scientific">Thiothrix eikelboomii</name>
    <dbReference type="NCBI Taxonomy" id="92487"/>
    <lineage>
        <taxon>Bacteria</taxon>
        <taxon>Pseudomonadati</taxon>
        <taxon>Pseudomonadota</taxon>
        <taxon>Gammaproteobacteria</taxon>
        <taxon>Thiotrichales</taxon>
        <taxon>Thiotrichaceae</taxon>
        <taxon>Thiothrix</taxon>
    </lineage>
</organism>
<keyword evidence="2" id="KW-0406">Ion transport</keyword>
<evidence type="ECO:0000313" key="6">
    <source>
        <dbReference type="Proteomes" id="UP000190460"/>
    </source>
</evidence>
<dbReference type="Gene3D" id="2.40.160.20">
    <property type="match status" value="1"/>
</dbReference>
<proteinExistence type="inferred from homology"/>
<dbReference type="InterPro" id="IPR011250">
    <property type="entry name" value="OMP/PagP_B-barrel"/>
</dbReference>
<dbReference type="GO" id="GO:0046930">
    <property type="term" value="C:pore complex"/>
    <property type="evidence" value="ECO:0007669"/>
    <property type="project" value="UniProtKB-KW"/>
</dbReference>
<dbReference type="STRING" id="92487.SAMN02745130_02366"/>
<protein>
    <submittedName>
        <fullName evidence="5">OmpA-like transmembrane domain-containing protein</fullName>
    </submittedName>
</protein>
<dbReference type="GO" id="GO:0009279">
    <property type="term" value="C:cell outer membrane"/>
    <property type="evidence" value="ECO:0007669"/>
    <property type="project" value="InterPro"/>
</dbReference>
<keyword evidence="5" id="KW-0472">Membrane</keyword>
<dbReference type="Pfam" id="PF01389">
    <property type="entry name" value="OmpA_membrane"/>
    <property type="match status" value="1"/>
</dbReference>
<keyword evidence="2" id="KW-0626">Porin</keyword>
<dbReference type="OrthoDB" id="5786186at2"/>
<keyword evidence="6" id="KW-1185">Reference proteome</keyword>
<name>A0A1T4X0S9_9GAMM</name>
<keyword evidence="5" id="KW-0812">Transmembrane</keyword>
<dbReference type="Proteomes" id="UP000190460">
    <property type="component" value="Unassembled WGS sequence"/>
</dbReference>
<accession>A0A1T4X0S9</accession>
<evidence type="ECO:0000259" key="4">
    <source>
        <dbReference type="Pfam" id="PF01389"/>
    </source>
</evidence>
<evidence type="ECO:0000256" key="1">
    <source>
        <dbReference type="ARBA" id="ARBA00005710"/>
    </source>
</evidence>
<feature type="domain" description="Outer membrane protein OmpA-like transmembrane" evidence="4">
    <location>
        <begin position="45"/>
        <end position="214"/>
    </location>
</feature>
<dbReference type="GO" id="GO:0015288">
    <property type="term" value="F:porin activity"/>
    <property type="evidence" value="ECO:0007669"/>
    <property type="project" value="UniProtKB-KW"/>
</dbReference>
<keyword evidence="3" id="KW-0732">Signal</keyword>
<reference evidence="5 6" key="1">
    <citation type="submission" date="2017-02" db="EMBL/GenBank/DDBJ databases">
        <authorList>
            <person name="Peterson S.W."/>
        </authorList>
    </citation>
    <scope>NUCLEOTIDE SEQUENCE [LARGE SCALE GENOMIC DNA]</scope>
    <source>
        <strain evidence="5 6">ATCC 49788</strain>
    </source>
</reference>
<dbReference type="RefSeq" id="WP_078922837.1">
    <property type="nucleotide sequence ID" value="NZ_FUYB01000011.1"/>
</dbReference>
<dbReference type="AlphaFoldDB" id="A0A1T4X0S9"/>
<keyword evidence="2" id="KW-0813">Transport</keyword>
<dbReference type="InterPro" id="IPR000498">
    <property type="entry name" value="OmpA-like_TM_dom"/>
</dbReference>
<sequence length="217" mass="23221">MKKLMILSLVLGLFSAAETVQAEGLFGFNTAPANSNFSFNNGLKMYAGASAGYAMQGNTCNLPFFEGSCEDGAMSWKVFGGARLNPMFGAELAYAQLGTAEKKGVIATQTAQVSNELAGYQLSGVAYLPINVVPNLELMGKGGAMFWERTTQETLSTNSKHSTDQGISPLVGLGAQYQLNPNLHLRGEWEHVFNTGSGSDHETDADNYSLGFMYSTL</sequence>
<dbReference type="SUPFAM" id="SSF56925">
    <property type="entry name" value="OMPA-like"/>
    <property type="match status" value="1"/>
</dbReference>
<dbReference type="EMBL" id="FUYB01000011">
    <property type="protein sequence ID" value="SKA83176.1"/>
    <property type="molecule type" value="Genomic_DNA"/>
</dbReference>
<gene>
    <name evidence="5" type="ORF">SAMN02745130_02366</name>
</gene>
<comment type="similarity">
    <text evidence="1">Belongs to the outer membrane OOP (TC 1.B.6) superfamily. OmpA family.</text>
</comment>
<evidence type="ECO:0000256" key="2">
    <source>
        <dbReference type="ARBA" id="ARBA00023114"/>
    </source>
</evidence>
<evidence type="ECO:0000313" key="5">
    <source>
        <dbReference type="EMBL" id="SKA83176.1"/>
    </source>
</evidence>
<feature type="chain" id="PRO_5012752600" evidence="3">
    <location>
        <begin position="23"/>
        <end position="217"/>
    </location>
</feature>
<evidence type="ECO:0000256" key="3">
    <source>
        <dbReference type="SAM" id="SignalP"/>
    </source>
</evidence>
<feature type="signal peptide" evidence="3">
    <location>
        <begin position="1"/>
        <end position="22"/>
    </location>
</feature>